<reference evidence="1 2" key="1">
    <citation type="submission" date="2014-12" db="EMBL/GenBank/DDBJ databases">
        <title>Genome sequence of Methanobrevibacter arboriphilicus DH1, DSM1125.</title>
        <authorList>
            <person name="Poehlein A."/>
            <person name="Thauer R.K."/>
            <person name="Seedorf H."/>
            <person name="Daniel R."/>
        </authorList>
    </citation>
    <scope>NUCLEOTIDE SEQUENCE [LARGE SCALE GENOMIC DNA]</scope>
    <source>
        <strain evidence="1 2">DH1</strain>
    </source>
</reference>
<evidence type="ECO:0000313" key="2">
    <source>
        <dbReference type="Proteomes" id="UP000191661"/>
    </source>
</evidence>
<dbReference type="EMBL" id="JXMW01000006">
    <property type="protein sequence ID" value="OQD58981.1"/>
    <property type="molecule type" value="Genomic_DNA"/>
</dbReference>
<dbReference type="RefSeq" id="WP_080460038.1">
    <property type="nucleotide sequence ID" value="NZ_JXMW01000006.1"/>
</dbReference>
<comment type="caution">
    <text evidence="1">The sequence shown here is derived from an EMBL/GenBank/DDBJ whole genome shotgun (WGS) entry which is preliminary data.</text>
</comment>
<gene>
    <name evidence="1" type="ORF">MBBAR_6c00910</name>
</gene>
<proteinExistence type="predicted"/>
<dbReference type="AlphaFoldDB" id="A0A1V6N2T1"/>
<evidence type="ECO:0000313" key="1">
    <source>
        <dbReference type="EMBL" id="OQD58981.1"/>
    </source>
</evidence>
<dbReference type="OrthoDB" id="68503at2157"/>
<protein>
    <recommendedName>
        <fullName evidence="3">DUF169 domain-containing protein</fullName>
    </recommendedName>
</protein>
<evidence type="ECO:0008006" key="3">
    <source>
        <dbReference type="Google" id="ProtNLM"/>
    </source>
</evidence>
<organism evidence="1 2">
    <name type="scientific">Methanobrevibacter arboriphilus JCM 13429 = DSM 1125</name>
    <dbReference type="NCBI Taxonomy" id="1300164"/>
    <lineage>
        <taxon>Archaea</taxon>
        <taxon>Methanobacteriati</taxon>
        <taxon>Methanobacteriota</taxon>
        <taxon>Methanomada group</taxon>
        <taxon>Methanobacteria</taxon>
        <taxon>Methanobacteriales</taxon>
        <taxon>Methanobacteriaceae</taxon>
        <taxon>Methanobrevibacter</taxon>
    </lineage>
</organism>
<name>A0A1V6N2T1_METAZ</name>
<dbReference type="InterPro" id="IPR003748">
    <property type="entry name" value="DUF169"/>
</dbReference>
<sequence>MSEVNEIGKKFKTLLKLDKFPLAIYESENLPENAVPMCSLDRCVAKAIFLTSDNDNINPLYINNKSLKGCCPGSITYFGFGKPAKFIKYFVSTGKENFRGGDAEYLKASPDDVEKFLESIGEIKQIEKNLIIQRCEDVEYDIDDINLRSILIFGDAEQIRNLSNLIYFKNENTFNGISMPFGPSCASFITYPTGMAEKTPENTSFLGPVDPTGNTWFPSDYLSMGIPIKIVIELYNDIDESFISKRPDVAFPQK</sequence>
<dbReference type="Proteomes" id="UP000191661">
    <property type="component" value="Unassembled WGS sequence"/>
</dbReference>
<dbReference type="Pfam" id="PF02596">
    <property type="entry name" value="DUF169"/>
    <property type="match status" value="1"/>
</dbReference>
<accession>A0A1V6N2T1</accession>
<keyword evidence="2" id="KW-1185">Reference proteome</keyword>